<reference evidence="2 3" key="1">
    <citation type="journal article" date="2014" name="Nat. Genet.">
        <title>Whole-genome sequence of a flatfish provides insights into ZW sex chromosome evolution and adaptation to a benthic lifestyle.</title>
        <authorList>
            <person name="Chen S."/>
            <person name="Zhang G."/>
            <person name="Shao C."/>
            <person name="Huang Q."/>
            <person name="Liu G."/>
            <person name="Zhang P."/>
            <person name="Song W."/>
            <person name="An N."/>
            <person name="Chalopin D."/>
            <person name="Volff J.N."/>
            <person name="Hong Y."/>
            <person name="Li Q."/>
            <person name="Sha Z."/>
            <person name="Zhou H."/>
            <person name="Xie M."/>
            <person name="Yu Q."/>
            <person name="Liu Y."/>
            <person name="Xiang H."/>
            <person name="Wang N."/>
            <person name="Wu K."/>
            <person name="Yang C."/>
            <person name="Zhou Q."/>
            <person name="Liao X."/>
            <person name="Yang L."/>
            <person name="Hu Q."/>
            <person name="Zhang J."/>
            <person name="Meng L."/>
            <person name="Jin L."/>
            <person name="Tian Y."/>
            <person name="Lian J."/>
            <person name="Yang J."/>
            <person name="Miao G."/>
            <person name="Liu S."/>
            <person name="Liang Z."/>
            <person name="Yan F."/>
            <person name="Li Y."/>
            <person name="Sun B."/>
            <person name="Zhang H."/>
            <person name="Zhang J."/>
            <person name="Zhu Y."/>
            <person name="Du M."/>
            <person name="Zhao Y."/>
            <person name="Schartl M."/>
            <person name="Tang Q."/>
            <person name="Wang J."/>
        </authorList>
    </citation>
    <scope>NUCLEOTIDE SEQUENCE</scope>
</reference>
<dbReference type="InterPro" id="IPR019734">
    <property type="entry name" value="TPR_rpt"/>
</dbReference>
<dbReference type="OrthoDB" id="68437at2759"/>
<dbReference type="RefSeq" id="XP_024916642.1">
    <property type="nucleotide sequence ID" value="XM_025060874.1"/>
</dbReference>
<dbReference type="GO" id="GO:0035082">
    <property type="term" value="P:axoneme assembly"/>
    <property type="evidence" value="ECO:0007669"/>
    <property type="project" value="InterPro"/>
</dbReference>
<dbReference type="OMA" id="PEWITYR"/>
<dbReference type="Pfam" id="PF25439">
    <property type="entry name" value="TPR_CFAP46_N"/>
    <property type="match status" value="1"/>
</dbReference>
<dbReference type="Proteomes" id="UP000265120">
    <property type="component" value="Chromosome 12"/>
</dbReference>
<keyword evidence="3" id="KW-1185">Reference proteome</keyword>
<evidence type="ECO:0000313" key="2">
    <source>
        <dbReference type="Ensembl" id="ENSCSEP00000016246.1"/>
    </source>
</evidence>
<dbReference type="InterPro" id="IPR039586">
    <property type="entry name" value="CFAP46"/>
</dbReference>
<dbReference type="GeneID" id="103387531"/>
<dbReference type="PANTHER" id="PTHR15977:SF15">
    <property type="entry name" value="CILIA- AND FLAGELLA-ASSOCIATED PROTEIN 46"/>
    <property type="match status" value="1"/>
</dbReference>
<dbReference type="InterPro" id="IPR011990">
    <property type="entry name" value="TPR-like_helical_dom_sf"/>
</dbReference>
<feature type="compositionally biased region" description="Basic and acidic residues" evidence="1">
    <location>
        <begin position="1373"/>
        <end position="1384"/>
    </location>
</feature>
<dbReference type="GO" id="GO:0060294">
    <property type="term" value="P:cilium movement involved in cell motility"/>
    <property type="evidence" value="ECO:0007669"/>
    <property type="project" value="InterPro"/>
</dbReference>
<sequence length="1864" mass="210446">METDVRCFLTQATEQQDCTALQSAYRLIRGGKAAGHSGRTPRVSPRLYVLCAETALQLHCLEISEECLQMYFGNNPQKDQFLCRAYLCHGQLMTLSAAGTVGDFPQAVEYFLKAIAISKQEPKFHFMVFNASVLYFQTVRPLLQPGRCAHLVPSLTQVVQSLEEVADQDHSWRAELMMHLIRCVVDSGNIKDAKDVGKVTEEFVKCHTPHLHPRLFSLLVQHNLTDQDVISEITRQNQNLEVTYKIQEFKNRLEEMNKGEMKTLDLAKLEEIFHLLVDTTGNHSPPPLQPADRVALLLELALLALEAKHQKVAVDCLKELKSSRAANFGQRILMKCVNSQINMLKKGAKMNDYSRASVEARLKEIGKLDQWLQSAMREGDPQAVQAVCATQWRLCLPLLQHNLRKRIRTPMLRVIQGLEDIHSLFLEMRCQIHSEMALIEEEEGRLEASLTHLQKAIKLDTGSQRERLSRALHLLQLRGTLNQNPSCNTDKAAVLLQQVKDLQSNDETEIRPALVTVGLLLAPDDFQIVLDGDQSSFGSGPEMDRRSANVRHHFQSLQILNGHLSRQASDTDHMEKIKSWATLVKTARKHEVWDVCRAACRFCLLYDDGRWQMSRAEGENISKTDDCSCSQDEGCGKCPGCLPENIWRKCLRLLAEIYFISAEATIQQLFKEGVQLNRPAIPPRTMKGQECDEDPQWVTYRDWIQDLSAYVTSSFLRAAQLGLQIKEQWLVENAAIYMWNYSRHSLVAEDFRLLLPSFQCLVKMLRELQNPGNRTVVVLLCNAVARGLIQPVCGAETIEPTLTAEKGKNRAERPTGKTGTSHGVSSDAAAPQDVQKALELCEYALHISKSNSPGEMVPIAAKKQVLATWVQIKMLLQQQIHTNDVKDENEDMSALMHVLVGVEMLQCNKNPRRMEFTVPSLCTLVTTASQVNWTDSVTELQVWCQLAAFCLSAQDHSLVLRCTEKALHLGEAAAKSTDTTLCLFNDLKAVNEMLSSVSSMRGLGLAHVSSGDVDIYREALEMFSSSVSYAEKADNVKMCITAAKHYWNTCLPLARNPGERSKVRDHLEKILGALSHTGAKHKKVQTKGFLTLRAIHTENKQEATDEEELSVRAAIYRMLLCIHVDKTDRKSALQLLDRAGRELNSSSHTLDQLKLSIRLKARLGESVQADMQKLQKYGEQCSSFMWRQVALYAKSTAQQLYCYHQSVTSLQSPETQWQKANVLLEFGEWLYRHNFSKSSAQQQVQWAIDIVLQQEPETREAAEEESEKMGSSAVEHQCLFGVQGSMKQNLFSVKHVQHLDFLVQAHTVLAVMADRASPEHQLYLLTAATFVLQIWQVSIDASFGLYSEMSRSRLLKPPLSAGSKKGKDKTKNRKDAKVTTPAEERPKTDTLDWVFPTCTKDWACFTCPDWARELIRTSSDSQCINKHTINTQHQSIFYLNLLEKELHSLSLYHLTLPTMHLAETIAHDLLDKRSLADFYRLKILGTCSQLGLETSSPYHKTLLSLCRNQEPELMQCHKVIALSQEGRLLNKPYNEKAEQFDHIEPWQQNIHIWLDKAELCLSMGLYQAARQLMADAHTVAKKLAVPKAMAKSLLSFADLACKEQNHAEALILLEKAQTFGGDEQFWYHFSLTKVRAVVGQKDEDAQNRADHIIKQGCEALKLVMEQQENRAPELTSMITLLKLRGAVECLCVIGEAQPGETVSPQTVQRLMVLYNTLRDCGRTFTELCYKQKAVEAHEKSTQCVRMLVKCLVDEKKKKLLLLDGLSQMQQAVTLQEQVALNAQSLAIQQEETCGMSALHRLQHLRLTLAELSLTVLEEHCSEVKSQALSRESKTSAELALEEFTRSTPEPGSLEQVWTYDGQLN</sequence>
<name>A0A3P8VSI3_CYNSE</name>
<feature type="region of interest" description="Disordered" evidence="1">
    <location>
        <begin position="1357"/>
        <end position="1384"/>
    </location>
</feature>
<dbReference type="SUPFAM" id="SSF48452">
    <property type="entry name" value="TPR-like"/>
    <property type="match status" value="1"/>
</dbReference>
<dbReference type="Gene3D" id="1.25.40.10">
    <property type="entry name" value="Tetratricopeptide repeat domain"/>
    <property type="match status" value="1"/>
</dbReference>
<reference evidence="2" key="2">
    <citation type="submission" date="2025-08" db="UniProtKB">
        <authorList>
            <consortium name="Ensembl"/>
        </authorList>
    </citation>
    <scope>IDENTIFICATION</scope>
</reference>
<protein>
    <submittedName>
        <fullName evidence="2">Cilia- and flagella-associated protein 46</fullName>
    </submittedName>
</protein>
<accession>A0A3P8VSI3</accession>
<evidence type="ECO:0000313" key="3">
    <source>
        <dbReference type="Proteomes" id="UP000265120"/>
    </source>
</evidence>
<dbReference type="InterPro" id="IPR057466">
    <property type="entry name" value="CFAP46_TPR"/>
</dbReference>
<reference evidence="2" key="3">
    <citation type="submission" date="2025-09" db="UniProtKB">
        <authorList>
            <consortium name="Ensembl"/>
        </authorList>
    </citation>
    <scope>IDENTIFICATION</scope>
</reference>
<feature type="region of interest" description="Disordered" evidence="1">
    <location>
        <begin position="804"/>
        <end position="828"/>
    </location>
</feature>
<dbReference type="STRING" id="244447.ENSCSEP00000016246"/>
<dbReference type="PANTHER" id="PTHR15977">
    <property type="entry name" value="CILIA- AND FLAGELLA-ASSOCIATED PROTEIN 46"/>
    <property type="match status" value="1"/>
</dbReference>
<dbReference type="Ensembl" id="ENSCSET00000016454.1">
    <property type="protein sequence ID" value="ENSCSEP00000016246.1"/>
    <property type="gene ID" value="ENSCSEG00000010456.1"/>
</dbReference>
<organism evidence="2 3">
    <name type="scientific">Cynoglossus semilaevis</name>
    <name type="common">Tongue sole</name>
    <dbReference type="NCBI Taxonomy" id="244447"/>
    <lineage>
        <taxon>Eukaryota</taxon>
        <taxon>Metazoa</taxon>
        <taxon>Chordata</taxon>
        <taxon>Craniata</taxon>
        <taxon>Vertebrata</taxon>
        <taxon>Euteleostomi</taxon>
        <taxon>Actinopterygii</taxon>
        <taxon>Neopterygii</taxon>
        <taxon>Teleostei</taxon>
        <taxon>Neoteleostei</taxon>
        <taxon>Acanthomorphata</taxon>
        <taxon>Carangaria</taxon>
        <taxon>Pleuronectiformes</taxon>
        <taxon>Pleuronectoidei</taxon>
        <taxon>Cynoglossidae</taxon>
        <taxon>Cynoglossinae</taxon>
        <taxon>Cynoglossus</taxon>
    </lineage>
</organism>
<dbReference type="GeneTree" id="ENSGT00570000079216"/>
<evidence type="ECO:0000256" key="1">
    <source>
        <dbReference type="SAM" id="MobiDB-lite"/>
    </source>
</evidence>
<feature type="compositionally biased region" description="Basic and acidic residues" evidence="1">
    <location>
        <begin position="805"/>
        <end position="815"/>
    </location>
</feature>
<proteinExistence type="predicted"/>
<dbReference type="InParanoid" id="A0A3P8VSI3"/>
<dbReference type="SMART" id="SM00028">
    <property type="entry name" value="TPR"/>
    <property type="match status" value="3"/>
</dbReference>